<reference evidence="1" key="1">
    <citation type="journal article" date="2015" name="Nature">
        <title>Complex archaea that bridge the gap between prokaryotes and eukaryotes.</title>
        <authorList>
            <person name="Spang A."/>
            <person name="Saw J.H."/>
            <person name="Jorgensen S.L."/>
            <person name="Zaremba-Niedzwiedzka K."/>
            <person name="Martijn J."/>
            <person name="Lind A.E."/>
            <person name="van Eijk R."/>
            <person name="Schleper C."/>
            <person name="Guy L."/>
            <person name="Ettema T.J."/>
        </authorList>
    </citation>
    <scope>NUCLEOTIDE SEQUENCE</scope>
</reference>
<evidence type="ECO:0000313" key="1">
    <source>
        <dbReference type="EMBL" id="KKN36985.1"/>
    </source>
</evidence>
<accession>A0A0F9PZ84</accession>
<name>A0A0F9PZ84_9ZZZZ</name>
<gene>
    <name evidence="1" type="ORF">LCGC14_0767960</name>
</gene>
<dbReference type="EMBL" id="LAZR01001928">
    <property type="protein sequence ID" value="KKN36985.1"/>
    <property type="molecule type" value="Genomic_DNA"/>
</dbReference>
<sequence>MPLSREKLNDLHELGRLLESLTSSAYSLYLLGQEQAAGEIVGTVEDLVEDTKGVVEGLRAPPP</sequence>
<dbReference type="AlphaFoldDB" id="A0A0F9PZ84"/>
<organism evidence="1">
    <name type="scientific">marine sediment metagenome</name>
    <dbReference type="NCBI Taxonomy" id="412755"/>
    <lineage>
        <taxon>unclassified sequences</taxon>
        <taxon>metagenomes</taxon>
        <taxon>ecological metagenomes</taxon>
    </lineage>
</organism>
<comment type="caution">
    <text evidence="1">The sequence shown here is derived from an EMBL/GenBank/DDBJ whole genome shotgun (WGS) entry which is preliminary data.</text>
</comment>
<proteinExistence type="predicted"/>
<protein>
    <submittedName>
        <fullName evidence="1">Uncharacterized protein</fullName>
    </submittedName>
</protein>